<dbReference type="RefSeq" id="WP_182542403.1">
    <property type="nucleotide sequence ID" value="NZ_JACGWZ010000001.1"/>
</dbReference>
<sequence>MRKTGRKIRLAVAAGIAATAMTGAMAHAAAPPDDGPDHKTGSGMEECPTNRVCFYAEAEFNNGGDTDENDIWTVGRSWPYFNQNFEGSTLSNQAQDRTESIVNNTDHPVHVFDGWKYGGECLTIKPRSWVTDLADYHPIGRAVNSNAAASMSTDPMFTNHCYPAYKS</sequence>
<feature type="chain" id="PRO_5032912813" description="Peptidase inhibitor family I36" evidence="1">
    <location>
        <begin position="29"/>
        <end position="167"/>
    </location>
</feature>
<dbReference type="AlphaFoldDB" id="A0A839DW49"/>
<keyword evidence="3" id="KW-1185">Reference proteome</keyword>
<evidence type="ECO:0008006" key="4">
    <source>
        <dbReference type="Google" id="ProtNLM"/>
    </source>
</evidence>
<name>A0A839DW49_9PSEU</name>
<gene>
    <name evidence="2" type="ORF">FHX42_000337</name>
</gene>
<evidence type="ECO:0000313" key="2">
    <source>
        <dbReference type="EMBL" id="MBA8823008.1"/>
    </source>
</evidence>
<organism evidence="2 3">
    <name type="scientific">Halosaccharopolyspora lacisalsi</name>
    <dbReference type="NCBI Taxonomy" id="1000566"/>
    <lineage>
        <taxon>Bacteria</taxon>
        <taxon>Bacillati</taxon>
        <taxon>Actinomycetota</taxon>
        <taxon>Actinomycetes</taxon>
        <taxon>Pseudonocardiales</taxon>
        <taxon>Pseudonocardiaceae</taxon>
        <taxon>Halosaccharopolyspora</taxon>
    </lineage>
</organism>
<dbReference type="Proteomes" id="UP000569329">
    <property type="component" value="Unassembled WGS sequence"/>
</dbReference>
<evidence type="ECO:0000313" key="3">
    <source>
        <dbReference type="Proteomes" id="UP000569329"/>
    </source>
</evidence>
<comment type="caution">
    <text evidence="2">The sequence shown here is derived from an EMBL/GenBank/DDBJ whole genome shotgun (WGS) entry which is preliminary data.</text>
</comment>
<dbReference type="Pfam" id="PF03995">
    <property type="entry name" value="Inhibitor_I36"/>
    <property type="match status" value="1"/>
</dbReference>
<proteinExistence type="predicted"/>
<protein>
    <recommendedName>
        <fullName evidence="4">Peptidase inhibitor family I36</fullName>
    </recommendedName>
</protein>
<accession>A0A839DW49</accession>
<keyword evidence="1" id="KW-0732">Signal</keyword>
<dbReference type="EMBL" id="JACGWZ010000001">
    <property type="protein sequence ID" value="MBA8823008.1"/>
    <property type="molecule type" value="Genomic_DNA"/>
</dbReference>
<evidence type="ECO:0000256" key="1">
    <source>
        <dbReference type="SAM" id="SignalP"/>
    </source>
</evidence>
<feature type="signal peptide" evidence="1">
    <location>
        <begin position="1"/>
        <end position="28"/>
    </location>
</feature>
<reference evidence="2 3" key="1">
    <citation type="submission" date="2020-07" db="EMBL/GenBank/DDBJ databases">
        <title>Sequencing the genomes of 1000 actinobacteria strains.</title>
        <authorList>
            <person name="Klenk H.-P."/>
        </authorList>
    </citation>
    <scope>NUCLEOTIDE SEQUENCE [LARGE SCALE GENOMIC DNA]</scope>
    <source>
        <strain evidence="2 3">DSM 45975</strain>
    </source>
</reference>